<dbReference type="PROSITE" id="PS00065">
    <property type="entry name" value="D_2_HYDROXYACID_DH_1"/>
    <property type="match status" value="1"/>
</dbReference>
<reference evidence="11 12" key="1">
    <citation type="journal article" date="2015" name="Nature">
        <title>rRNA introns, odd ribosomes, and small enigmatic genomes across a large radiation of phyla.</title>
        <authorList>
            <person name="Brown C.T."/>
            <person name="Hug L.A."/>
            <person name="Thomas B.C."/>
            <person name="Sharon I."/>
            <person name="Castelle C.J."/>
            <person name="Singh A."/>
            <person name="Wilkins M.J."/>
            <person name="Williams K.H."/>
            <person name="Banfield J.F."/>
        </authorList>
    </citation>
    <scope>NUCLEOTIDE SEQUENCE [LARGE SCALE GENOMIC DNA]</scope>
</reference>
<keyword evidence="7" id="KW-0520">NAD</keyword>
<evidence type="ECO:0000259" key="9">
    <source>
        <dbReference type="Pfam" id="PF00389"/>
    </source>
</evidence>
<dbReference type="InterPro" id="IPR029753">
    <property type="entry name" value="D-isomer_DH_CS"/>
</dbReference>
<accession>A0A0G2AM42</accession>
<protein>
    <recommendedName>
        <fullName evidence="3">D-3-phosphoglycerate dehydrogenase</fullName>
    </recommendedName>
</protein>
<feature type="domain" description="D-isomer specific 2-hydroxyacid dehydrogenase catalytic" evidence="9">
    <location>
        <begin position="14"/>
        <end position="94"/>
    </location>
</feature>
<dbReference type="Pfam" id="PF02826">
    <property type="entry name" value="2-Hacid_dh_C"/>
    <property type="match status" value="1"/>
</dbReference>
<evidence type="ECO:0000256" key="6">
    <source>
        <dbReference type="ARBA" id="ARBA00023002"/>
    </source>
</evidence>
<evidence type="ECO:0000256" key="5">
    <source>
        <dbReference type="ARBA" id="ARBA00022990"/>
    </source>
</evidence>
<dbReference type="Gene3D" id="3.40.50.720">
    <property type="entry name" value="NAD(P)-binding Rossmann-like Domain"/>
    <property type="match status" value="2"/>
</dbReference>
<proteinExistence type="inferred from homology"/>
<dbReference type="SUPFAM" id="SSF52283">
    <property type="entry name" value="Formate/glycerate dehydrogenase catalytic domain-like"/>
    <property type="match status" value="1"/>
</dbReference>
<keyword evidence="6 8" id="KW-0560">Oxidoreductase</keyword>
<dbReference type="InterPro" id="IPR036291">
    <property type="entry name" value="NAD(P)-bd_dom_sf"/>
</dbReference>
<comment type="subunit">
    <text evidence="2">Homotetramer.</text>
</comment>
<dbReference type="InterPro" id="IPR029752">
    <property type="entry name" value="D-isomer_DH_CS1"/>
</dbReference>
<evidence type="ECO:0000256" key="8">
    <source>
        <dbReference type="RuleBase" id="RU003719"/>
    </source>
</evidence>
<comment type="caution">
    <text evidence="11">The sequence shown here is derived from an EMBL/GenBank/DDBJ whole genome shotgun (WGS) entry which is preliminary data.</text>
</comment>
<dbReference type="PROSITE" id="PS00671">
    <property type="entry name" value="D_2_HYDROXYACID_DH_3"/>
    <property type="match status" value="1"/>
</dbReference>
<evidence type="ECO:0000256" key="7">
    <source>
        <dbReference type="ARBA" id="ARBA00023027"/>
    </source>
</evidence>
<dbReference type="SUPFAM" id="SSF51735">
    <property type="entry name" value="NAD(P)-binding Rossmann-fold domains"/>
    <property type="match status" value="1"/>
</dbReference>
<keyword evidence="5" id="KW-0007">Acetylation</keyword>
<dbReference type="InterPro" id="IPR006140">
    <property type="entry name" value="D-isomer_DH_NAD-bd"/>
</dbReference>
<evidence type="ECO:0000256" key="3">
    <source>
        <dbReference type="ARBA" id="ARBA00021582"/>
    </source>
</evidence>
<dbReference type="Proteomes" id="UP000033870">
    <property type="component" value="Unassembled WGS sequence"/>
</dbReference>
<dbReference type="InterPro" id="IPR006139">
    <property type="entry name" value="D-isomer_2_OHA_DH_cat_dom"/>
</dbReference>
<dbReference type="PANTHER" id="PTHR42938">
    <property type="entry name" value="FORMATE DEHYDROGENASE 1"/>
    <property type="match status" value="1"/>
</dbReference>
<sequence>MTYRILNTIGAEFDPEGKKLLERTGEVDYRALTPAELEGEIGNYDAALIGLGLHFSASVLARARKLKAIATATTGLDHVDLKAAAEKGIEILSLRGEEEFLNTVTGTAELALGLMLDIMRGLTPAAESVKRYEWERERFRGHNAYGRTLGIVGLGRLGRMMARYGAALGMRVVACDPYLSAADFSARGAEPADLPALLAQSDVVSIHVHLTAETEQMFNDARVRLMKPGSVLINTARGGIVDEPAVLRALEAGRLGGYGTDVLADEVNFAREGFASHPLVEYAKTHTNCLIVPHIGGMTFESRAATDVFMARKLARWLEANV</sequence>
<organism evidence="11 12">
    <name type="scientific">Candidatus Magasanikbacteria bacterium GW2011_GWA2_56_11</name>
    <dbReference type="NCBI Taxonomy" id="1619044"/>
    <lineage>
        <taxon>Bacteria</taxon>
        <taxon>Candidatus Magasanikiibacteriota</taxon>
    </lineage>
</organism>
<dbReference type="Pfam" id="PF00389">
    <property type="entry name" value="2-Hacid_dh"/>
    <property type="match status" value="1"/>
</dbReference>
<evidence type="ECO:0000256" key="2">
    <source>
        <dbReference type="ARBA" id="ARBA00011881"/>
    </source>
</evidence>
<comment type="similarity">
    <text evidence="1 8">Belongs to the D-isomer specific 2-hydroxyacid dehydrogenase family.</text>
</comment>
<evidence type="ECO:0000313" key="11">
    <source>
        <dbReference type="EMBL" id="KKW42387.1"/>
    </source>
</evidence>
<dbReference type="STRING" id="1619044.UY92_C0007G0026"/>
<evidence type="ECO:0000256" key="4">
    <source>
        <dbReference type="ARBA" id="ARBA00022553"/>
    </source>
</evidence>
<name>A0A0G2AM42_9BACT</name>
<feature type="domain" description="D-isomer specific 2-hydroxyacid dehydrogenase NAD-binding" evidence="10">
    <location>
        <begin position="112"/>
        <end position="296"/>
    </location>
</feature>
<evidence type="ECO:0000256" key="1">
    <source>
        <dbReference type="ARBA" id="ARBA00005854"/>
    </source>
</evidence>
<gene>
    <name evidence="11" type="ORF">UY92_C0007G0026</name>
</gene>
<keyword evidence="4" id="KW-0597">Phosphoprotein</keyword>
<evidence type="ECO:0000259" key="10">
    <source>
        <dbReference type="Pfam" id="PF02826"/>
    </source>
</evidence>
<dbReference type="AlphaFoldDB" id="A0A0G2AM42"/>
<dbReference type="PATRIC" id="fig|1619044.3.peg.605"/>
<evidence type="ECO:0000313" key="12">
    <source>
        <dbReference type="Proteomes" id="UP000033870"/>
    </source>
</evidence>
<dbReference type="PANTHER" id="PTHR42938:SF22">
    <property type="entry name" value="D-3-PHOSPHOGLYCERATE DEHYDROGENASE"/>
    <property type="match status" value="1"/>
</dbReference>
<dbReference type="GO" id="GO:0004617">
    <property type="term" value="F:phosphoglycerate dehydrogenase activity"/>
    <property type="evidence" value="ECO:0007669"/>
    <property type="project" value="TreeGrafter"/>
</dbReference>
<dbReference type="GO" id="GO:0051287">
    <property type="term" value="F:NAD binding"/>
    <property type="evidence" value="ECO:0007669"/>
    <property type="project" value="InterPro"/>
</dbReference>
<dbReference type="EMBL" id="LCRX01000007">
    <property type="protein sequence ID" value="KKW42387.1"/>
    <property type="molecule type" value="Genomic_DNA"/>
</dbReference>